<dbReference type="Gramene" id="EOY13733">
    <property type="protein sequence ID" value="EOY13733"/>
    <property type="gene ID" value="TCM_032374"/>
</dbReference>
<dbReference type="OMA" id="GHEMNES"/>
<dbReference type="EMBL" id="CM001885">
    <property type="protein sequence ID" value="EOY13733.1"/>
    <property type="molecule type" value="Genomic_DNA"/>
</dbReference>
<gene>
    <name evidence="1" type="ORF">TCM_032374</name>
</gene>
<dbReference type="STRING" id="3641.A0A061FA24"/>
<dbReference type="CDD" id="cd09272">
    <property type="entry name" value="RNase_HI_RT_Ty1"/>
    <property type="match status" value="1"/>
</dbReference>
<organism evidence="1 2">
    <name type="scientific">Theobroma cacao</name>
    <name type="common">Cacao</name>
    <name type="synonym">Cocoa</name>
    <dbReference type="NCBI Taxonomy" id="3641"/>
    <lineage>
        <taxon>Eukaryota</taxon>
        <taxon>Viridiplantae</taxon>
        <taxon>Streptophyta</taxon>
        <taxon>Embryophyta</taxon>
        <taxon>Tracheophyta</taxon>
        <taxon>Spermatophyta</taxon>
        <taxon>Magnoliopsida</taxon>
        <taxon>eudicotyledons</taxon>
        <taxon>Gunneridae</taxon>
        <taxon>Pentapetalae</taxon>
        <taxon>rosids</taxon>
        <taxon>malvids</taxon>
        <taxon>Malvales</taxon>
        <taxon>Malvaceae</taxon>
        <taxon>Byttnerioideae</taxon>
        <taxon>Theobroma</taxon>
    </lineage>
</organism>
<reference evidence="1 2" key="1">
    <citation type="journal article" date="2013" name="Genome Biol.">
        <title>The genome sequence of the most widely cultivated cacao type and its use to identify candidate genes regulating pod color.</title>
        <authorList>
            <person name="Motamayor J.C."/>
            <person name="Mockaitis K."/>
            <person name="Schmutz J."/>
            <person name="Haiminen N."/>
            <person name="Iii D.L."/>
            <person name="Cornejo O."/>
            <person name="Findley S.D."/>
            <person name="Zheng P."/>
            <person name="Utro F."/>
            <person name="Royaert S."/>
            <person name="Saski C."/>
            <person name="Jenkins J."/>
            <person name="Podicheti R."/>
            <person name="Zhao M."/>
            <person name="Scheffler B.E."/>
            <person name="Stack J.C."/>
            <person name="Feltus F.A."/>
            <person name="Mustiga G.M."/>
            <person name="Amores F."/>
            <person name="Phillips W."/>
            <person name="Marelli J.P."/>
            <person name="May G.D."/>
            <person name="Shapiro H."/>
            <person name="Ma J."/>
            <person name="Bustamante C.D."/>
            <person name="Schnell R.J."/>
            <person name="Main D."/>
            <person name="Gilbert D."/>
            <person name="Parida L."/>
            <person name="Kuhn D.N."/>
        </authorList>
    </citation>
    <scope>NUCLEOTIDE SEQUENCE [LARGE SCALE GENOMIC DNA]</scope>
    <source>
        <strain evidence="2">cv. Matina 1-6</strain>
    </source>
</reference>
<accession>A0A061FA24</accession>
<name>A0A061FA24_THECC</name>
<evidence type="ECO:0000313" key="2">
    <source>
        <dbReference type="Proteomes" id="UP000026915"/>
    </source>
</evidence>
<protein>
    <submittedName>
        <fullName evidence="1">Uncharacterized protein</fullName>
    </submittedName>
</protein>
<keyword evidence="2" id="KW-1185">Reference proteome</keyword>
<dbReference type="AlphaFoldDB" id="A0A061FA24"/>
<proteinExistence type="predicted"/>
<dbReference type="Proteomes" id="UP000026915">
    <property type="component" value="Chromosome 7"/>
</dbReference>
<sequence length="81" mass="9070">MIDNQSTISIVKNLVYHGRTKHIKVIFHLIRDAVKDDEIAIAHRGTNDQVADVFTKCLKNVKLLALRALLGVCKMNSKEVG</sequence>
<dbReference type="HOGENOM" id="CLU_001650_6_4_1"/>
<dbReference type="InParanoid" id="A0A061FA24"/>
<dbReference type="eggNOG" id="KOG0017">
    <property type="taxonomic scope" value="Eukaryota"/>
</dbReference>
<evidence type="ECO:0000313" key="1">
    <source>
        <dbReference type="EMBL" id="EOY13733.1"/>
    </source>
</evidence>